<organism evidence="1 2">
    <name type="scientific">Solanum commersonii</name>
    <name type="common">Commerson's wild potato</name>
    <name type="synonym">Commerson's nightshade</name>
    <dbReference type="NCBI Taxonomy" id="4109"/>
    <lineage>
        <taxon>Eukaryota</taxon>
        <taxon>Viridiplantae</taxon>
        <taxon>Streptophyta</taxon>
        <taxon>Embryophyta</taxon>
        <taxon>Tracheophyta</taxon>
        <taxon>Spermatophyta</taxon>
        <taxon>Magnoliopsida</taxon>
        <taxon>eudicotyledons</taxon>
        <taxon>Gunneridae</taxon>
        <taxon>Pentapetalae</taxon>
        <taxon>asterids</taxon>
        <taxon>lamiids</taxon>
        <taxon>Solanales</taxon>
        <taxon>Solanaceae</taxon>
        <taxon>Solanoideae</taxon>
        <taxon>Solaneae</taxon>
        <taxon>Solanum</taxon>
    </lineage>
</organism>
<evidence type="ECO:0000313" key="1">
    <source>
        <dbReference type="EMBL" id="KAG5578552.1"/>
    </source>
</evidence>
<comment type="caution">
    <text evidence="1">The sequence shown here is derived from an EMBL/GenBank/DDBJ whole genome shotgun (WGS) entry which is preliminary data.</text>
</comment>
<proteinExistence type="predicted"/>
<dbReference type="EMBL" id="JACXVP010000011">
    <property type="protein sequence ID" value="KAG5578552.1"/>
    <property type="molecule type" value="Genomic_DNA"/>
</dbReference>
<evidence type="ECO:0000313" key="2">
    <source>
        <dbReference type="Proteomes" id="UP000824120"/>
    </source>
</evidence>
<reference evidence="1 2" key="1">
    <citation type="submission" date="2020-09" db="EMBL/GenBank/DDBJ databases">
        <title>De no assembly of potato wild relative species, Solanum commersonii.</title>
        <authorList>
            <person name="Cho K."/>
        </authorList>
    </citation>
    <scope>NUCLEOTIDE SEQUENCE [LARGE SCALE GENOMIC DNA]</scope>
    <source>
        <strain evidence="1">LZ3.2</strain>
        <tissue evidence="1">Leaf</tissue>
    </source>
</reference>
<name>A0A9J5WU88_SOLCO</name>
<dbReference type="AlphaFoldDB" id="A0A9J5WU88"/>
<protein>
    <submittedName>
        <fullName evidence="1">Uncharacterized protein</fullName>
    </submittedName>
</protein>
<gene>
    <name evidence="1" type="ORF">H5410_058686</name>
</gene>
<keyword evidence="2" id="KW-1185">Reference proteome</keyword>
<dbReference type="Proteomes" id="UP000824120">
    <property type="component" value="Chromosome 11"/>
</dbReference>
<sequence>MVTLGVYMDRIGAICVGSQKTDIGTIASFCPWRWCDLATLSRLDSTNADTAMHDIDLEKLYFCHLDHDSSVEFDLKEGLSISE</sequence>
<accession>A0A9J5WU88</accession>